<reference evidence="1 2" key="1">
    <citation type="submission" date="2011-08" db="EMBL/GenBank/DDBJ databases">
        <authorList>
            <person name="Liu Z.J."/>
            <person name="Shi F.L."/>
            <person name="Lu J.Q."/>
            <person name="Li M."/>
            <person name="Wang Z.L."/>
        </authorList>
    </citation>
    <scope>NUCLEOTIDE SEQUENCE [LARGE SCALE GENOMIC DNA]</scope>
    <source>
        <strain evidence="1 2">USNM 41457</strain>
    </source>
</reference>
<evidence type="ECO:0000313" key="1">
    <source>
        <dbReference type="EMBL" id="EJW03663.1"/>
    </source>
</evidence>
<evidence type="ECO:0000313" key="2">
    <source>
        <dbReference type="Proteomes" id="UP000003163"/>
    </source>
</evidence>
<name>J8ZVJ1_EDHAE</name>
<reference evidence="2" key="2">
    <citation type="submission" date="2015-07" db="EMBL/GenBank/DDBJ databases">
        <title>Contrasting host-pathogen interactions and genome evolution in two generalist and specialist microsporidian pathogens of mosquitoes.</title>
        <authorList>
            <consortium name="The Broad Institute Genomics Platform"/>
            <consortium name="The Broad Institute Genome Sequencing Center for Infectious Disease"/>
            <person name="Cuomo C.A."/>
            <person name="Sanscrainte N.D."/>
            <person name="Goldberg J.M."/>
            <person name="Heiman D."/>
            <person name="Young S."/>
            <person name="Zeng Q."/>
            <person name="Becnel J.J."/>
            <person name="Birren B.W."/>
        </authorList>
    </citation>
    <scope>NUCLEOTIDE SEQUENCE [LARGE SCALE GENOMIC DNA]</scope>
    <source>
        <strain evidence="2">USNM 41457</strain>
    </source>
</reference>
<sequence length="431" mass="48942">MRRESKMKAKMQFLKLTMILNVLVPLVRSNIYDIYRVLKVSQTNTVAQIFTEKNIFDVFFDEKHIVLPKGPYTTAQSVSSQFLNTINGSFAGATGQKHTSSSCISDPHDSLIDSDLTNMYFKDDEASESCDADHGLSSYLPDEIVDQAKISYGASVQPLRVSQKTTFIDPIFQQQNTVAVSTTPNLVVVSQTSVPQFKNIVLKVDYSYIKAMCSFECFIVSQTITISECIFKASKETAIEFERFKRMVLSKIRYDVLFPRCQRPELLSFIALAANYATIGERDFEPILWTLAYISWSTGGLSSVSNYRAQNFDSRGLLKITGEDRYRDVSWTAKKSMGGWYINFVEHPWLANAECPFVFCIMFDYAYTIARREGSLENFLENMKPAQYTPGTFKGAFIKSFFDNYAKFAYKEFVTALQSVADELGYKVCSL</sequence>
<accession>J8ZVJ1</accession>
<keyword evidence="2" id="KW-1185">Reference proteome</keyword>
<proteinExistence type="predicted"/>
<dbReference type="VEuPathDB" id="MicrosporidiaDB:EDEG_02012"/>
<dbReference type="EMBL" id="AFBI03000032">
    <property type="protein sequence ID" value="EJW03663.1"/>
    <property type="molecule type" value="Genomic_DNA"/>
</dbReference>
<gene>
    <name evidence="1" type="ORF">EDEG_02012</name>
</gene>
<dbReference type="InParanoid" id="J8ZVJ1"/>
<comment type="caution">
    <text evidence="1">The sequence shown here is derived from an EMBL/GenBank/DDBJ whole genome shotgun (WGS) entry which is preliminary data.</text>
</comment>
<organism evidence="1 2">
    <name type="scientific">Edhazardia aedis (strain USNM 41457)</name>
    <name type="common">Microsporidian parasite</name>
    <dbReference type="NCBI Taxonomy" id="1003232"/>
    <lineage>
        <taxon>Eukaryota</taxon>
        <taxon>Fungi</taxon>
        <taxon>Fungi incertae sedis</taxon>
        <taxon>Microsporidia</taxon>
        <taxon>Edhazardia</taxon>
    </lineage>
</organism>
<dbReference type="Proteomes" id="UP000003163">
    <property type="component" value="Unassembled WGS sequence"/>
</dbReference>
<dbReference type="HOGENOM" id="CLU_636202_0_0_1"/>
<protein>
    <submittedName>
        <fullName evidence="1">Uncharacterized protein</fullName>
    </submittedName>
</protein>
<dbReference type="AlphaFoldDB" id="J8ZVJ1"/>